<evidence type="ECO:0000256" key="1">
    <source>
        <dbReference type="PROSITE-ProRule" id="PRU00339"/>
    </source>
</evidence>
<gene>
    <name evidence="2" type="ORF">GN138_13405</name>
</gene>
<evidence type="ECO:0000313" key="3">
    <source>
        <dbReference type="Proteomes" id="UP000478208"/>
    </source>
</evidence>
<reference evidence="2 3" key="1">
    <citation type="submission" date="2019-12" db="EMBL/GenBank/DDBJ databases">
        <authorList>
            <person name="Li J."/>
        </authorList>
    </citation>
    <scope>NUCLEOTIDE SEQUENCE [LARGE SCALE GENOMIC DNA]</scope>
    <source>
        <strain evidence="2 3">HL2-2</strain>
    </source>
</reference>
<protein>
    <submittedName>
        <fullName evidence="2">Uncharacterized protein</fullName>
    </submittedName>
</protein>
<evidence type="ECO:0000313" key="2">
    <source>
        <dbReference type="EMBL" id="MUU79447.1"/>
    </source>
</evidence>
<dbReference type="Proteomes" id="UP000478208">
    <property type="component" value="Unassembled WGS sequence"/>
</dbReference>
<dbReference type="AlphaFoldDB" id="A0A6L6UF24"/>
<dbReference type="EMBL" id="WOWS01000005">
    <property type="protein sequence ID" value="MUU79447.1"/>
    <property type="molecule type" value="Genomic_DNA"/>
</dbReference>
<keyword evidence="1" id="KW-0802">TPR repeat</keyword>
<dbReference type="RefSeq" id="WP_157364515.1">
    <property type="nucleotide sequence ID" value="NZ_WOWS01000005.1"/>
</dbReference>
<keyword evidence="3" id="KW-1185">Reference proteome</keyword>
<proteinExistence type="predicted"/>
<dbReference type="PROSITE" id="PS50005">
    <property type="entry name" value="TPR"/>
    <property type="match status" value="1"/>
</dbReference>
<feature type="repeat" description="TPR" evidence="1">
    <location>
        <begin position="119"/>
        <end position="152"/>
    </location>
</feature>
<dbReference type="SUPFAM" id="SSF48452">
    <property type="entry name" value="TPR-like"/>
    <property type="match status" value="1"/>
</dbReference>
<name>A0A6L6UF24_9FLAO</name>
<dbReference type="Gene3D" id="1.25.40.10">
    <property type="entry name" value="Tetratricopeptide repeat domain"/>
    <property type="match status" value="1"/>
</dbReference>
<accession>A0A6L6UF24</accession>
<comment type="caution">
    <text evidence="2">The sequence shown here is derived from an EMBL/GenBank/DDBJ whole genome shotgun (WGS) entry which is preliminary data.</text>
</comment>
<dbReference type="InterPro" id="IPR011990">
    <property type="entry name" value="TPR-like_helical_dom_sf"/>
</dbReference>
<organism evidence="2 3">
    <name type="scientific">Winogradskyella endarachnes</name>
    <dbReference type="NCBI Taxonomy" id="2681965"/>
    <lineage>
        <taxon>Bacteria</taxon>
        <taxon>Pseudomonadati</taxon>
        <taxon>Bacteroidota</taxon>
        <taxon>Flavobacteriia</taxon>
        <taxon>Flavobacteriales</taxon>
        <taxon>Flavobacteriaceae</taxon>
        <taxon>Winogradskyella</taxon>
    </lineage>
</organism>
<sequence>MSYYFAKNLGELDTFRSLKSIQEDANSLFLLINEELGNPYKDIERVTQKYKTLDKLINTGKTSDEIIAVIKAQDRKDPEYNISERYINSLGYYYLNTKKQPEDALKIFKLNIELYPESWNPYDSYGECLVHIGDIENGIKNYKKSLELNPENENAIKEEAH</sequence>
<dbReference type="InterPro" id="IPR019734">
    <property type="entry name" value="TPR_rpt"/>
</dbReference>